<dbReference type="Pfam" id="PF00002">
    <property type="entry name" value="7tm_2"/>
    <property type="match status" value="1"/>
</dbReference>
<evidence type="ECO:0000256" key="6">
    <source>
        <dbReference type="ARBA" id="ARBA00023170"/>
    </source>
</evidence>
<feature type="domain" description="G-protein coupled receptors family 2 profile 2" evidence="9">
    <location>
        <begin position="202"/>
        <end position="336"/>
    </location>
</feature>
<feature type="transmembrane region" description="Helical" evidence="8">
    <location>
        <begin position="526"/>
        <end position="543"/>
    </location>
</feature>
<dbReference type="InterPro" id="IPR000832">
    <property type="entry name" value="GPCR_2_secretin-like"/>
</dbReference>
<dbReference type="Proteomes" id="UP000037510">
    <property type="component" value="Unassembled WGS sequence"/>
</dbReference>
<proteinExistence type="inferred from homology"/>
<dbReference type="PROSITE" id="PS50261">
    <property type="entry name" value="G_PROTEIN_RECEP_F2_4"/>
    <property type="match status" value="1"/>
</dbReference>
<dbReference type="GO" id="GO:0007166">
    <property type="term" value="P:cell surface receptor signaling pathway"/>
    <property type="evidence" value="ECO:0007669"/>
    <property type="project" value="InterPro"/>
</dbReference>
<feature type="transmembrane region" description="Helical" evidence="8">
    <location>
        <begin position="587"/>
        <end position="604"/>
    </location>
</feature>
<evidence type="ECO:0000256" key="2">
    <source>
        <dbReference type="ARBA" id="ARBA00007343"/>
    </source>
</evidence>
<feature type="transmembrane region" description="Helical" evidence="8">
    <location>
        <begin position="616"/>
        <end position="635"/>
    </location>
</feature>
<keyword evidence="11" id="KW-1185">Reference proteome</keyword>
<feature type="transmembrane region" description="Helical" evidence="8">
    <location>
        <begin position="655"/>
        <end position="688"/>
    </location>
</feature>
<dbReference type="InterPro" id="IPR017981">
    <property type="entry name" value="GPCR_2-like_7TM"/>
</dbReference>
<name>A0A0L7KQN8_OPEBR</name>
<reference evidence="10 11" key="1">
    <citation type="journal article" date="2015" name="Genome Biol. Evol.">
        <title>The genome of winter moth (Operophtera brumata) provides a genomic perspective on sexual dimorphism and phenology.</title>
        <authorList>
            <person name="Derks M.F."/>
            <person name="Smit S."/>
            <person name="Salis L."/>
            <person name="Schijlen E."/>
            <person name="Bossers A."/>
            <person name="Mateman C."/>
            <person name="Pijl A.S."/>
            <person name="de Ridder D."/>
            <person name="Groenen M.A."/>
            <person name="Visser M.E."/>
            <person name="Megens H.J."/>
        </authorList>
    </citation>
    <scope>NUCLEOTIDE SEQUENCE [LARGE SCALE GENOMIC DNA]</scope>
    <source>
        <strain evidence="10">WM2013NL</strain>
        <tissue evidence="10">Head and thorax</tissue>
    </source>
</reference>
<dbReference type="GO" id="GO:0004930">
    <property type="term" value="F:G protein-coupled receptor activity"/>
    <property type="evidence" value="ECO:0007669"/>
    <property type="project" value="InterPro"/>
</dbReference>
<evidence type="ECO:0000256" key="1">
    <source>
        <dbReference type="ARBA" id="ARBA00004141"/>
    </source>
</evidence>
<dbReference type="InterPro" id="IPR051963">
    <property type="entry name" value="Adhesion_GPCR_A"/>
</dbReference>
<evidence type="ECO:0000313" key="11">
    <source>
        <dbReference type="Proteomes" id="UP000037510"/>
    </source>
</evidence>
<evidence type="ECO:0000256" key="8">
    <source>
        <dbReference type="SAM" id="Phobius"/>
    </source>
</evidence>
<evidence type="ECO:0000256" key="3">
    <source>
        <dbReference type="ARBA" id="ARBA00022692"/>
    </source>
</evidence>
<keyword evidence="3 8" id="KW-0812">Transmembrane</keyword>
<feature type="region of interest" description="Disordered" evidence="7">
    <location>
        <begin position="1"/>
        <end position="23"/>
    </location>
</feature>
<evidence type="ECO:0000313" key="10">
    <source>
        <dbReference type="EMBL" id="KOB65425.1"/>
    </source>
</evidence>
<evidence type="ECO:0000256" key="5">
    <source>
        <dbReference type="ARBA" id="ARBA00023136"/>
    </source>
</evidence>
<dbReference type="Gene3D" id="1.20.1070.10">
    <property type="entry name" value="Rhodopsin 7-helix transmembrane proteins"/>
    <property type="match status" value="1"/>
</dbReference>
<evidence type="ECO:0000259" key="9">
    <source>
        <dbReference type="PROSITE" id="PS50261"/>
    </source>
</evidence>
<feature type="region of interest" description="Disordered" evidence="7">
    <location>
        <begin position="87"/>
        <end position="107"/>
    </location>
</feature>
<evidence type="ECO:0000256" key="7">
    <source>
        <dbReference type="SAM" id="MobiDB-lite"/>
    </source>
</evidence>
<dbReference type="PANTHER" id="PTHR45930">
    <property type="entry name" value="G-PROTEIN COUPLED RECEPTOR 124-LIKE PROTEIN"/>
    <property type="match status" value="1"/>
</dbReference>
<sequence length="853" mass="95705">SPPNKTAHHTRKLNKDGAYNEQKPSYRSFQPVFKHKTVYPRHDARDYDITSYDTEYGGVVSNFTSSIYDDNPQLFPANQCSPQVLASPPNKTAHHTRKLNKDGAYNEQKPSYRSFQPVFKHKTVYPRHDARDYDITSYDTEYGGVVSNFTSSIYDDNPQLYPNPEFLPDDSLADADLKEHNIIDSVTNYAAEFRRSSKLYPIDINLCCCLAAATQIYIQAVMGVSSPSQCERIALVLHYTHICCAMWIVALAAAVAEYCACDTFLPLKYNYLLAYGVPAVIVMFNYALSMEHYETKHYCWMSIEKGMVMGFMIPAMILILINTAIVILGLQSVNKKQAEVLATKIQELVDHHIANWPTNEIENMGDKNASLETLDNIYTPGSSRKNTDSSETLDKDNYLSEDECSHYPNNLVQVENGTEGVSSPSQCERIALVLHYTHICCAMWIVALAAAVAEYCACDTFLPLKYNYLLAYGVPAVIVMRVSSPSQCERIALVLHYTHICCAMWIVALAAAVAEYCACDTFLPLKYNYLLAYGVPAVIVMRVSSPSQCERTALVLHYTHICCAMWIVALAAAVAEYCTCDTFLPLKYNYLLAYGVPAVIVMRVSSPSQCERIALVLHYTHICCAMWIVALAAAVAEYCACDTFLPLKYNYLLAYGVPAVIVMGMVMGFMIPAMILILINTAIVILGLQSVNKKQAEVLATKIQELVDHHIANWPTNEIENMGDKNASLETLDNIYTPGSSRKNTDSSETLDKDNYLSEDECSHYPNNLVQVENGTELTWNTEGNELKTYLNLCLVLEPFFAVNWVMGVVAIENAQHWIRLPGSYNLHHSPHSSRQELALLRECRHRARSHTN</sequence>
<keyword evidence="4 8" id="KW-1133">Transmembrane helix</keyword>
<protein>
    <recommendedName>
        <fullName evidence="9">G-protein coupled receptors family 2 profile 2 domain-containing protein</fullName>
    </recommendedName>
</protein>
<comment type="similarity">
    <text evidence="2">Belongs to the G-protein coupled receptor 2 family. Adhesion G-protein coupled receptor (ADGR) subfamily.</text>
</comment>
<organism evidence="10 11">
    <name type="scientific">Operophtera brumata</name>
    <name type="common">Winter moth</name>
    <name type="synonym">Phalaena brumata</name>
    <dbReference type="NCBI Taxonomy" id="104452"/>
    <lineage>
        <taxon>Eukaryota</taxon>
        <taxon>Metazoa</taxon>
        <taxon>Ecdysozoa</taxon>
        <taxon>Arthropoda</taxon>
        <taxon>Hexapoda</taxon>
        <taxon>Insecta</taxon>
        <taxon>Pterygota</taxon>
        <taxon>Neoptera</taxon>
        <taxon>Endopterygota</taxon>
        <taxon>Lepidoptera</taxon>
        <taxon>Glossata</taxon>
        <taxon>Ditrysia</taxon>
        <taxon>Geometroidea</taxon>
        <taxon>Geometridae</taxon>
        <taxon>Larentiinae</taxon>
        <taxon>Operophtera</taxon>
    </lineage>
</organism>
<feature type="transmembrane region" description="Helical" evidence="8">
    <location>
        <begin position="465"/>
        <end position="482"/>
    </location>
</feature>
<feature type="transmembrane region" description="Helical" evidence="8">
    <location>
        <begin position="308"/>
        <end position="330"/>
    </location>
</feature>
<dbReference type="GO" id="GO:0005886">
    <property type="term" value="C:plasma membrane"/>
    <property type="evidence" value="ECO:0007669"/>
    <property type="project" value="TreeGrafter"/>
</dbReference>
<feature type="transmembrane region" description="Helical" evidence="8">
    <location>
        <begin position="555"/>
        <end position="575"/>
    </location>
</feature>
<feature type="transmembrane region" description="Helical" evidence="8">
    <location>
        <begin position="494"/>
        <end position="514"/>
    </location>
</feature>
<feature type="non-terminal residue" evidence="10">
    <location>
        <position position="853"/>
    </location>
</feature>
<feature type="compositionally biased region" description="Basic residues" evidence="7">
    <location>
        <begin position="1"/>
        <end position="12"/>
    </location>
</feature>
<feature type="transmembrane region" description="Helical" evidence="8">
    <location>
        <begin position="432"/>
        <end position="453"/>
    </location>
</feature>
<feature type="transmembrane region" description="Helical" evidence="8">
    <location>
        <begin position="199"/>
        <end position="218"/>
    </location>
</feature>
<dbReference type="EMBL" id="JTDY01007158">
    <property type="protein sequence ID" value="KOB65425.1"/>
    <property type="molecule type" value="Genomic_DNA"/>
</dbReference>
<feature type="transmembrane region" description="Helical" evidence="8">
    <location>
        <begin position="271"/>
        <end position="288"/>
    </location>
</feature>
<accession>A0A0L7KQN8</accession>
<gene>
    <name evidence="10" type="ORF">OBRU01_22761</name>
</gene>
<dbReference type="PANTHER" id="PTHR45930:SF4">
    <property type="entry name" value="ADHESION G PROTEIN-COUPLED RECEPTOR A3"/>
    <property type="match status" value="1"/>
</dbReference>
<feature type="non-terminal residue" evidence="10">
    <location>
        <position position="1"/>
    </location>
</feature>
<evidence type="ECO:0000256" key="4">
    <source>
        <dbReference type="ARBA" id="ARBA00022989"/>
    </source>
</evidence>
<comment type="subcellular location">
    <subcellularLocation>
        <location evidence="1">Membrane</location>
        <topology evidence="1">Multi-pass membrane protein</topology>
    </subcellularLocation>
</comment>
<comment type="caution">
    <text evidence="10">The sequence shown here is derived from an EMBL/GenBank/DDBJ whole genome shotgun (WGS) entry which is preliminary data.</text>
</comment>
<dbReference type="AlphaFoldDB" id="A0A0L7KQN8"/>
<feature type="transmembrane region" description="Helical" evidence="8">
    <location>
        <begin position="238"/>
        <end position="259"/>
    </location>
</feature>
<dbReference type="STRING" id="104452.A0A0L7KQN8"/>
<keyword evidence="5 8" id="KW-0472">Membrane</keyword>
<keyword evidence="6" id="KW-0675">Receptor</keyword>